<dbReference type="GO" id="GO:0004867">
    <property type="term" value="F:serine-type endopeptidase inhibitor activity"/>
    <property type="evidence" value="ECO:0007669"/>
    <property type="project" value="UniProtKB-KW"/>
</dbReference>
<dbReference type="CTD" id="10816"/>
<sequence>MQLQASLSFFLILVFCQHLYSEPNQVSRKPLPSICNLPMDKGACRALMVRWYYNTKSGKCVKFNYGGCGGNENNFLSRDQCRLACRRA</sequence>
<keyword evidence="3 11" id="KW-0646">Protease inhibitor</keyword>
<evidence type="ECO:0000259" key="7">
    <source>
        <dbReference type="PROSITE" id="PS50279"/>
    </source>
</evidence>
<evidence type="ECO:0000313" key="11">
    <source>
        <dbReference type="RefSeq" id="XP_035302493.1"/>
    </source>
</evidence>
<dbReference type="GeneID" id="118239068"/>
<dbReference type="KEGG" id="cge:118239068"/>
<evidence type="ECO:0000256" key="2">
    <source>
        <dbReference type="ARBA" id="ARBA00022525"/>
    </source>
</evidence>
<dbReference type="PRINTS" id="PR00759">
    <property type="entry name" value="BASICPTASE"/>
</dbReference>
<dbReference type="InterPro" id="IPR020901">
    <property type="entry name" value="Prtase_inh_Kunz-CS"/>
</dbReference>
<keyword evidence="6" id="KW-0732">Signal</keyword>
<dbReference type="InterPro" id="IPR002223">
    <property type="entry name" value="Kunitz_BPTI"/>
</dbReference>
<feature type="chain" id="PRO_5044594372" evidence="6">
    <location>
        <begin position="22"/>
        <end position="88"/>
    </location>
</feature>
<dbReference type="Ensembl" id="ENSCGRT00001013835.1">
    <property type="protein sequence ID" value="ENSCGRP00001009616.1"/>
    <property type="gene ID" value="ENSCGRG00001011702.1"/>
</dbReference>
<name>A0A3L7HCU9_CRIGR</name>
<evidence type="ECO:0000313" key="9">
    <source>
        <dbReference type="Proteomes" id="UP000694386"/>
    </source>
</evidence>
<feature type="domain" description="BPTI/Kunitz inhibitor" evidence="7">
    <location>
        <begin position="35"/>
        <end position="85"/>
    </location>
</feature>
<keyword evidence="10" id="KW-1185">Reference proteome</keyword>
<dbReference type="GeneTree" id="ENSGT00940000163688"/>
<evidence type="ECO:0000256" key="4">
    <source>
        <dbReference type="ARBA" id="ARBA00022900"/>
    </source>
</evidence>
<gene>
    <name evidence="8 11" type="primary">Spint3</name>
</gene>
<dbReference type="InterPro" id="IPR036880">
    <property type="entry name" value="Kunitz_BPTI_sf"/>
</dbReference>
<dbReference type="Pfam" id="PF00014">
    <property type="entry name" value="Kunitz_BPTI"/>
    <property type="match status" value="1"/>
</dbReference>
<dbReference type="SUPFAM" id="SSF57362">
    <property type="entry name" value="BPTI-like"/>
    <property type="match status" value="1"/>
</dbReference>
<feature type="signal peptide" evidence="6">
    <location>
        <begin position="1"/>
        <end position="21"/>
    </location>
</feature>
<proteinExistence type="predicted"/>
<reference evidence="11" key="3">
    <citation type="submission" date="2025-04" db="UniProtKB">
        <authorList>
            <consortium name="RefSeq"/>
        </authorList>
    </citation>
    <scope>IDENTIFICATION</scope>
    <source>
        <strain evidence="11">17A/GY</strain>
        <tissue evidence="11">Liver</tissue>
    </source>
</reference>
<comment type="subcellular location">
    <subcellularLocation>
        <location evidence="1">Secreted</location>
    </subcellularLocation>
</comment>
<dbReference type="CDD" id="cd00109">
    <property type="entry name" value="Kunitz-type"/>
    <property type="match status" value="1"/>
</dbReference>
<evidence type="ECO:0000313" key="10">
    <source>
        <dbReference type="Proteomes" id="UP001108280"/>
    </source>
</evidence>
<dbReference type="GO" id="GO:0005615">
    <property type="term" value="C:extracellular space"/>
    <property type="evidence" value="ECO:0007669"/>
    <property type="project" value="TreeGrafter"/>
</dbReference>
<dbReference type="PANTHER" id="PTHR10083">
    <property type="entry name" value="KUNITZ-TYPE PROTEASE INHIBITOR-RELATED"/>
    <property type="match status" value="1"/>
</dbReference>
<evidence type="ECO:0000256" key="3">
    <source>
        <dbReference type="ARBA" id="ARBA00022690"/>
    </source>
</evidence>
<dbReference type="Proteomes" id="UP001108280">
    <property type="component" value="Chromosome 6"/>
</dbReference>
<protein>
    <submittedName>
        <fullName evidence="11">Kunitz-type protease inhibitor 3</fullName>
    </submittedName>
    <submittedName>
        <fullName evidence="8">Serine peptidase inhibitor, Kunitz type, 3</fullName>
    </submittedName>
</protein>
<dbReference type="AlphaFoldDB" id="A0A3L7HCU9"/>
<evidence type="ECO:0000256" key="6">
    <source>
        <dbReference type="SAM" id="SignalP"/>
    </source>
</evidence>
<keyword evidence="5" id="KW-1015">Disulfide bond</keyword>
<dbReference type="PANTHER" id="PTHR10083:SF376">
    <property type="entry name" value="SERINE PEPTIDASE INHIBITOR, KUNITZ TYPE, 3"/>
    <property type="match status" value="1"/>
</dbReference>
<reference evidence="10" key="2">
    <citation type="journal article" date="2020" name="Biotechnol. Bioeng.">
        <title>Chromosome-scale scaffolds for the Chinese hamster reference genome assembly to facilitate the study of the CHO epigenome.</title>
        <authorList>
            <person name="Hilliard W."/>
            <person name="MacDonald M."/>
            <person name="Lee K.H."/>
        </authorList>
    </citation>
    <scope>NUCLEOTIDE SEQUENCE [LARGE SCALE GENOMIC DNA]</scope>
    <source>
        <strain evidence="10">17A/GY</strain>
    </source>
</reference>
<evidence type="ECO:0000256" key="1">
    <source>
        <dbReference type="ARBA" id="ARBA00004613"/>
    </source>
</evidence>
<keyword evidence="4" id="KW-0722">Serine protease inhibitor</keyword>
<reference evidence="8" key="4">
    <citation type="submission" date="2025-05" db="UniProtKB">
        <authorList>
            <consortium name="Ensembl"/>
        </authorList>
    </citation>
    <scope>IDENTIFICATION</scope>
</reference>
<dbReference type="InterPro" id="IPR050098">
    <property type="entry name" value="TFPI/VKTCI-like"/>
</dbReference>
<dbReference type="OrthoDB" id="4473401at2759"/>
<dbReference type="Gene3D" id="4.10.410.10">
    <property type="entry name" value="Pancreatic trypsin inhibitor Kunitz domain"/>
    <property type="match status" value="1"/>
</dbReference>
<evidence type="ECO:0000256" key="5">
    <source>
        <dbReference type="ARBA" id="ARBA00023157"/>
    </source>
</evidence>
<dbReference type="PROSITE" id="PS00280">
    <property type="entry name" value="BPTI_KUNITZ_1"/>
    <property type="match status" value="1"/>
</dbReference>
<reference evidence="10" key="1">
    <citation type="journal article" date="2018" name="Biotechnol. Bioeng.">
        <title>A reference genome of the Chinese hamster based on a hybrid assembly strategy.</title>
        <authorList>
            <person name="Rupp O."/>
            <person name="MacDonald M.L."/>
            <person name="Li S."/>
            <person name="Dhiman H."/>
            <person name="Polson S."/>
            <person name="Griep S."/>
            <person name="Heffner K."/>
            <person name="Hernandez I."/>
            <person name="Brinkrolf K."/>
            <person name="Jadhav V."/>
            <person name="Samoudi M."/>
            <person name="Hao H."/>
            <person name="Kingham B."/>
            <person name="Goesmann A."/>
            <person name="Betenbaugh M.J."/>
            <person name="Lewis N.E."/>
            <person name="Borth N."/>
            <person name="Lee K.H."/>
        </authorList>
    </citation>
    <scope>NUCLEOTIDE SEQUENCE [LARGE SCALE GENOMIC DNA]</scope>
    <source>
        <strain evidence="10">17A/GY</strain>
    </source>
</reference>
<organism evidence="8 9">
    <name type="scientific">Cricetulus griseus</name>
    <name type="common">Chinese hamster</name>
    <name type="synonym">Cricetulus barabensis griseus</name>
    <dbReference type="NCBI Taxonomy" id="10029"/>
    <lineage>
        <taxon>Eukaryota</taxon>
        <taxon>Metazoa</taxon>
        <taxon>Chordata</taxon>
        <taxon>Craniata</taxon>
        <taxon>Vertebrata</taxon>
        <taxon>Euteleostomi</taxon>
        <taxon>Mammalia</taxon>
        <taxon>Eutheria</taxon>
        <taxon>Euarchontoglires</taxon>
        <taxon>Glires</taxon>
        <taxon>Rodentia</taxon>
        <taxon>Myomorpha</taxon>
        <taxon>Muroidea</taxon>
        <taxon>Cricetidae</taxon>
        <taxon>Cricetinae</taxon>
        <taxon>Cricetulus</taxon>
    </lineage>
</organism>
<evidence type="ECO:0000313" key="8">
    <source>
        <dbReference type="Ensembl" id="ENSCGRP00001009616.1"/>
    </source>
</evidence>
<dbReference type="SMART" id="SM00131">
    <property type="entry name" value="KU"/>
    <property type="match status" value="1"/>
</dbReference>
<dbReference type="RefSeq" id="XP_035302493.1">
    <property type="nucleotide sequence ID" value="XM_035446602.1"/>
</dbReference>
<dbReference type="PROSITE" id="PS50279">
    <property type="entry name" value="BPTI_KUNITZ_2"/>
    <property type="match status" value="1"/>
</dbReference>
<accession>A0A3L7HCU9</accession>
<dbReference type="RefSeq" id="XP_035313090.1">
    <property type="nucleotide sequence ID" value="XM_035457199.1"/>
</dbReference>
<dbReference type="OMA" id="VCAFPME"/>
<dbReference type="Proteomes" id="UP000694386">
    <property type="component" value="Unplaced"/>
</dbReference>
<dbReference type="FunFam" id="4.10.410.10:FF:000002">
    <property type="entry name" value="WAP, follistatin/kazal, immunoglobulin, kunitz and netrin domain-containing 2"/>
    <property type="match status" value="1"/>
</dbReference>
<keyword evidence="2" id="KW-0964">Secreted</keyword>